<name>A0A376DTL4_CHRCU</name>
<gene>
    <name evidence="1" type="ORF">NCTC13533_01883</name>
</gene>
<protein>
    <submittedName>
        <fullName evidence="1">Uncharacterized protein</fullName>
    </submittedName>
</protein>
<sequence>MKIDPAITFLKEEIQRCDKVISTSNDYFDVWYAKIQKNIAEKLLIKYSAG</sequence>
<dbReference type="EMBL" id="UFVQ01000003">
    <property type="protein sequence ID" value="STC95405.1"/>
    <property type="molecule type" value="Genomic_DNA"/>
</dbReference>
<dbReference type="AlphaFoldDB" id="A0A376DTL4"/>
<reference evidence="1 2" key="1">
    <citation type="submission" date="2018-06" db="EMBL/GenBank/DDBJ databases">
        <authorList>
            <consortium name="Pathogen Informatics"/>
            <person name="Doyle S."/>
        </authorList>
    </citation>
    <scope>NUCLEOTIDE SEQUENCE [LARGE SCALE GENOMIC DNA]</scope>
    <source>
        <strain evidence="1 2">NCTC13533</strain>
    </source>
</reference>
<dbReference type="Proteomes" id="UP000255224">
    <property type="component" value="Unassembled WGS sequence"/>
</dbReference>
<evidence type="ECO:0000313" key="1">
    <source>
        <dbReference type="EMBL" id="STC95405.1"/>
    </source>
</evidence>
<dbReference type="RefSeq" id="WP_164466198.1">
    <property type="nucleotide sequence ID" value="NZ_CP033920.1"/>
</dbReference>
<accession>A0A376DTL4</accession>
<organism evidence="1 2">
    <name type="scientific">Chryseobacterium carnipullorum</name>
    <dbReference type="NCBI Taxonomy" id="1124835"/>
    <lineage>
        <taxon>Bacteria</taxon>
        <taxon>Pseudomonadati</taxon>
        <taxon>Bacteroidota</taxon>
        <taxon>Flavobacteriia</taxon>
        <taxon>Flavobacteriales</taxon>
        <taxon>Weeksellaceae</taxon>
        <taxon>Chryseobacterium group</taxon>
        <taxon>Chryseobacterium</taxon>
    </lineage>
</organism>
<evidence type="ECO:0000313" key="2">
    <source>
        <dbReference type="Proteomes" id="UP000255224"/>
    </source>
</evidence>
<proteinExistence type="predicted"/>